<dbReference type="InterPro" id="IPR050090">
    <property type="entry name" value="Tyrosine_recombinase_XerCD"/>
</dbReference>
<dbReference type="EMBL" id="LBIA02000001">
    <property type="protein sequence ID" value="TKT71415.1"/>
    <property type="molecule type" value="Genomic_DNA"/>
</dbReference>
<dbReference type="AlphaFoldDB" id="A0A4U6BPL2"/>
<evidence type="ECO:0000256" key="2">
    <source>
        <dbReference type="ARBA" id="ARBA00022908"/>
    </source>
</evidence>
<dbReference type="InterPro" id="IPR046668">
    <property type="entry name" value="DUF6538"/>
</dbReference>
<dbReference type="PROSITE" id="PS51898">
    <property type="entry name" value="TYR_RECOMBINASE"/>
    <property type="match status" value="1"/>
</dbReference>
<proteinExistence type="inferred from homology"/>
<feature type="domain" description="Tyr recombinase" evidence="5">
    <location>
        <begin position="346"/>
        <end position="549"/>
    </location>
</feature>
<dbReference type="Proteomes" id="UP000034832">
    <property type="component" value="Unassembled WGS sequence"/>
</dbReference>
<dbReference type="PANTHER" id="PTHR30349:SF41">
    <property type="entry name" value="INTEGRASE_RECOMBINASE PROTEIN MJ0367-RELATED"/>
    <property type="match status" value="1"/>
</dbReference>
<dbReference type="STRING" id="211460.YH63_10630"/>
<protein>
    <submittedName>
        <fullName evidence="6">Site-specific integrase</fullName>
    </submittedName>
</protein>
<name>A0A4U6BPL2_9BRAD</name>
<dbReference type="GO" id="GO:0015074">
    <property type="term" value="P:DNA integration"/>
    <property type="evidence" value="ECO:0007669"/>
    <property type="project" value="UniProtKB-KW"/>
</dbReference>
<dbReference type="Gene3D" id="1.10.443.10">
    <property type="entry name" value="Intergrase catalytic core"/>
    <property type="match status" value="1"/>
</dbReference>
<evidence type="ECO:0000256" key="1">
    <source>
        <dbReference type="ARBA" id="ARBA00008857"/>
    </source>
</evidence>
<evidence type="ECO:0000313" key="6">
    <source>
        <dbReference type="EMBL" id="TKT71415.1"/>
    </source>
</evidence>
<keyword evidence="7" id="KW-1185">Reference proteome</keyword>
<keyword evidence="2" id="KW-0229">DNA integration</keyword>
<dbReference type="CDD" id="cd01184">
    <property type="entry name" value="INT_C_like_1"/>
    <property type="match status" value="1"/>
</dbReference>
<keyword evidence="3" id="KW-0238">DNA-binding</keyword>
<comment type="caution">
    <text evidence="6">The sequence shown here is derived from an EMBL/GenBank/DDBJ whole genome shotgun (WGS) entry which is preliminary data.</text>
</comment>
<organism evidence="6 7">
    <name type="scientific">Afipia massiliensis</name>
    <dbReference type="NCBI Taxonomy" id="211460"/>
    <lineage>
        <taxon>Bacteria</taxon>
        <taxon>Pseudomonadati</taxon>
        <taxon>Pseudomonadota</taxon>
        <taxon>Alphaproteobacteria</taxon>
        <taxon>Hyphomicrobiales</taxon>
        <taxon>Nitrobacteraceae</taxon>
        <taxon>Afipia</taxon>
    </lineage>
</organism>
<sequence length="564" mass="63201">MSYSSLHLVKRGRSYYFRRAIPDDLASLLSSREIKISLRTSDAINGKIRARYLSSTLDLAFRDLRQMTTISNDVIRERAKDYFKKRLSQSLEHVFLLPLDKTWDRLAGVGYLQDHEAELRARLAEQNFTPSIQSDALGLLDIANLTPAIKASEAFHYACNAITRAKIEDARILAAQFSGQYDKTLPLDPLFAGIVVTELPPLPGEKPIQLGHTLASAADVFFKFKSKNDWTAKTAADVKRVLALALARIGSERPINSVGIEDVKAVRDALGLLPPNYMKASSNKGISVQEAIDANISGVSLSIKTQDKYFTMFRQFLIWASNEGYIDKVPGAGVKVAGVSKLLAGEQRGPYSLDQLKQIFSSPIYTGHKSTVVRHKPGKLLIRDGKFWVPLIALYSGMRMGEIVQLLASDIKVESDIWYFDVSKGEGKSLKTISSKRRVPIHQLLIKMGFLKYVKSYASNQRLFPEIEKGKDGYHSHNLSKWWGRYSKQVKFKSPKTAFHSFRHNFLDALQQQGLPEYLNKALMGHADKSVHSQYSSGVKVSVLKEAIDKVSFDFDLSHLALEN</sequence>
<evidence type="ECO:0000256" key="3">
    <source>
        <dbReference type="ARBA" id="ARBA00023125"/>
    </source>
</evidence>
<keyword evidence="4" id="KW-0233">DNA recombination</keyword>
<dbReference type="GO" id="GO:0003677">
    <property type="term" value="F:DNA binding"/>
    <property type="evidence" value="ECO:0007669"/>
    <property type="project" value="UniProtKB-KW"/>
</dbReference>
<dbReference type="SUPFAM" id="SSF56349">
    <property type="entry name" value="DNA breaking-rejoining enzymes"/>
    <property type="match status" value="1"/>
</dbReference>
<dbReference type="InterPro" id="IPR011010">
    <property type="entry name" value="DNA_brk_join_enz"/>
</dbReference>
<gene>
    <name evidence="6" type="ORF">YH63_008315</name>
</gene>
<evidence type="ECO:0000259" key="5">
    <source>
        <dbReference type="PROSITE" id="PS51898"/>
    </source>
</evidence>
<dbReference type="OrthoDB" id="9784724at2"/>
<dbReference type="GO" id="GO:0006310">
    <property type="term" value="P:DNA recombination"/>
    <property type="evidence" value="ECO:0007669"/>
    <property type="project" value="UniProtKB-KW"/>
</dbReference>
<evidence type="ECO:0000313" key="7">
    <source>
        <dbReference type="Proteomes" id="UP000034832"/>
    </source>
</evidence>
<reference evidence="6" key="1">
    <citation type="submission" date="2019-04" db="EMBL/GenBank/DDBJ databases">
        <title>Whole genome sequencing of cave bacteria.</title>
        <authorList>
            <person name="Gan H.M."/>
            <person name="Barton H."/>
            <person name="Savka M.A."/>
        </authorList>
    </citation>
    <scope>NUCLEOTIDE SEQUENCE [LARGE SCALE GENOMIC DNA]</scope>
    <source>
        <strain evidence="6">LC387</strain>
    </source>
</reference>
<comment type="similarity">
    <text evidence="1">Belongs to the 'phage' integrase family.</text>
</comment>
<dbReference type="PANTHER" id="PTHR30349">
    <property type="entry name" value="PHAGE INTEGRASE-RELATED"/>
    <property type="match status" value="1"/>
</dbReference>
<dbReference type="InterPro" id="IPR013762">
    <property type="entry name" value="Integrase-like_cat_sf"/>
</dbReference>
<accession>A0A4U6BPL2</accession>
<dbReference type="Pfam" id="PF00589">
    <property type="entry name" value="Phage_integrase"/>
    <property type="match status" value="1"/>
</dbReference>
<dbReference type="InterPro" id="IPR002104">
    <property type="entry name" value="Integrase_catalytic"/>
</dbReference>
<dbReference type="Pfam" id="PF20172">
    <property type="entry name" value="DUF6538"/>
    <property type="match status" value="1"/>
</dbReference>
<evidence type="ECO:0000256" key="4">
    <source>
        <dbReference type="ARBA" id="ARBA00023172"/>
    </source>
</evidence>